<feature type="region of interest" description="Disordered" evidence="1">
    <location>
        <begin position="1"/>
        <end position="35"/>
    </location>
</feature>
<keyword evidence="3" id="KW-1185">Reference proteome</keyword>
<dbReference type="EMBL" id="AGNK02005561">
    <property type="status" value="NOT_ANNOTATED_CDS"/>
    <property type="molecule type" value="Genomic_DNA"/>
</dbReference>
<protein>
    <submittedName>
        <fullName evidence="2">Uncharacterized protein</fullName>
    </submittedName>
</protein>
<dbReference type="Gramene" id="KQK88706">
    <property type="protein sequence ID" value="KQK88706"/>
    <property type="gene ID" value="SETIT_040462mg"/>
</dbReference>
<dbReference type="Proteomes" id="UP000004995">
    <property type="component" value="Unassembled WGS sequence"/>
</dbReference>
<reference evidence="2" key="2">
    <citation type="submission" date="2018-08" db="UniProtKB">
        <authorList>
            <consortium name="EnsemblPlants"/>
        </authorList>
    </citation>
    <scope>IDENTIFICATION</scope>
    <source>
        <strain evidence="2">Yugu1</strain>
    </source>
</reference>
<name>K4ANG5_SETIT</name>
<dbReference type="InParanoid" id="K4ANG5"/>
<accession>K4ANG5</accession>
<sequence length="35" mass="3601">MSSDGSQNSSWKEPNTGNQSPPVVCSDVGFKGDAS</sequence>
<dbReference type="AlphaFoldDB" id="K4ANG5"/>
<evidence type="ECO:0000256" key="1">
    <source>
        <dbReference type="SAM" id="MobiDB-lite"/>
    </source>
</evidence>
<dbReference type="EnsemblPlants" id="KQK88706">
    <property type="protein sequence ID" value="KQK88706"/>
    <property type="gene ID" value="SETIT_040462mg"/>
</dbReference>
<evidence type="ECO:0000313" key="3">
    <source>
        <dbReference type="Proteomes" id="UP000004995"/>
    </source>
</evidence>
<feature type="compositionally biased region" description="Polar residues" evidence="1">
    <location>
        <begin position="1"/>
        <end position="21"/>
    </location>
</feature>
<dbReference type="HOGENOM" id="CLU_3369391_0_0_1"/>
<organism evidence="2 3">
    <name type="scientific">Setaria italica</name>
    <name type="common">Foxtail millet</name>
    <name type="synonym">Panicum italicum</name>
    <dbReference type="NCBI Taxonomy" id="4555"/>
    <lineage>
        <taxon>Eukaryota</taxon>
        <taxon>Viridiplantae</taxon>
        <taxon>Streptophyta</taxon>
        <taxon>Embryophyta</taxon>
        <taxon>Tracheophyta</taxon>
        <taxon>Spermatophyta</taxon>
        <taxon>Magnoliopsida</taxon>
        <taxon>Liliopsida</taxon>
        <taxon>Poales</taxon>
        <taxon>Poaceae</taxon>
        <taxon>PACMAD clade</taxon>
        <taxon>Panicoideae</taxon>
        <taxon>Panicodae</taxon>
        <taxon>Paniceae</taxon>
        <taxon>Cenchrinae</taxon>
        <taxon>Setaria</taxon>
    </lineage>
</organism>
<evidence type="ECO:0000313" key="2">
    <source>
        <dbReference type="EnsemblPlants" id="KQK88706"/>
    </source>
</evidence>
<proteinExistence type="predicted"/>
<reference evidence="3" key="1">
    <citation type="journal article" date="2012" name="Nat. Biotechnol.">
        <title>Reference genome sequence of the model plant Setaria.</title>
        <authorList>
            <person name="Bennetzen J.L."/>
            <person name="Schmutz J."/>
            <person name="Wang H."/>
            <person name="Percifield R."/>
            <person name="Hawkins J."/>
            <person name="Pontaroli A.C."/>
            <person name="Estep M."/>
            <person name="Feng L."/>
            <person name="Vaughn J.N."/>
            <person name="Grimwood J."/>
            <person name="Jenkins J."/>
            <person name="Barry K."/>
            <person name="Lindquist E."/>
            <person name="Hellsten U."/>
            <person name="Deshpande S."/>
            <person name="Wang X."/>
            <person name="Wu X."/>
            <person name="Mitros T."/>
            <person name="Triplett J."/>
            <person name="Yang X."/>
            <person name="Ye C.Y."/>
            <person name="Mauro-Herrera M."/>
            <person name="Wang L."/>
            <person name="Li P."/>
            <person name="Sharma M."/>
            <person name="Sharma R."/>
            <person name="Ronald P.C."/>
            <person name="Panaud O."/>
            <person name="Kellogg E.A."/>
            <person name="Brutnell T.P."/>
            <person name="Doust A.N."/>
            <person name="Tuskan G.A."/>
            <person name="Rokhsar D."/>
            <person name="Devos K.M."/>
        </authorList>
    </citation>
    <scope>NUCLEOTIDE SEQUENCE [LARGE SCALE GENOMIC DNA]</scope>
    <source>
        <strain evidence="3">cv. Yugu1</strain>
    </source>
</reference>